<evidence type="ECO:0000256" key="1">
    <source>
        <dbReference type="ARBA" id="ARBA00004629"/>
    </source>
</evidence>
<keyword evidence="3" id="KW-0158">Chromosome</keyword>
<reference evidence="11 12" key="1">
    <citation type="journal article" date="2021" name="Hortic Res">
        <title>Chromosome-scale assembly of the Dendrobium chrysotoxum genome enhances the understanding of orchid evolution.</title>
        <authorList>
            <person name="Zhang Y."/>
            <person name="Zhang G.Q."/>
            <person name="Zhang D."/>
            <person name="Liu X.D."/>
            <person name="Xu X.Y."/>
            <person name="Sun W.H."/>
            <person name="Yu X."/>
            <person name="Zhu X."/>
            <person name="Wang Z.W."/>
            <person name="Zhao X."/>
            <person name="Zhong W.Y."/>
            <person name="Chen H."/>
            <person name="Yin W.L."/>
            <person name="Huang T."/>
            <person name="Niu S.C."/>
            <person name="Liu Z.J."/>
        </authorList>
    </citation>
    <scope>NUCLEOTIDE SEQUENCE [LARGE SCALE GENOMIC DNA]</scope>
    <source>
        <strain evidence="11">Lindl</strain>
    </source>
</reference>
<comment type="caution">
    <text evidence="11">The sequence shown here is derived from an EMBL/GenBank/DDBJ whole genome shotgun (WGS) entry which is preliminary data.</text>
</comment>
<feature type="coiled-coil region" evidence="10">
    <location>
        <begin position="118"/>
        <end position="159"/>
    </location>
</feature>
<gene>
    <name evidence="11" type="ORF">IEQ34_005434</name>
</gene>
<dbReference type="Proteomes" id="UP000775213">
    <property type="component" value="Unassembled WGS sequence"/>
</dbReference>
<comment type="subcellular location">
    <subcellularLocation>
        <location evidence="1">Chromosome</location>
        <location evidence="1">Centromere</location>
        <location evidence="1">Kinetochore</location>
    </subcellularLocation>
</comment>
<keyword evidence="7 10" id="KW-0175">Coiled coil</keyword>
<evidence type="ECO:0000256" key="9">
    <source>
        <dbReference type="ARBA" id="ARBA00023328"/>
    </source>
</evidence>
<dbReference type="GO" id="GO:0005634">
    <property type="term" value="C:nucleus"/>
    <property type="evidence" value="ECO:0007669"/>
    <property type="project" value="InterPro"/>
</dbReference>
<evidence type="ECO:0000256" key="2">
    <source>
        <dbReference type="ARBA" id="ARBA00008643"/>
    </source>
</evidence>
<keyword evidence="12" id="KW-1185">Reference proteome</keyword>
<dbReference type="GO" id="GO:0051301">
    <property type="term" value="P:cell division"/>
    <property type="evidence" value="ECO:0007669"/>
    <property type="project" value="UniProtKB-KW"/>
</dbReference>
<evidence type="ECO:0000256" key="5">
    <source>
        <dbReference type="ARBA" id="ARBA00022776"/>
    </source>
</evidence>
<organism evidence="11 12">
    <name type="scientific">Dendrobium chrysotoxum</name>
    <name type="common">Orchid</name>
    <dbReference type="NCBI Taxonomy" id="161865"/>
    <lineage>
        <taxon>Eukaryota</taxon>
        <taxon>Viridiplantae</taxon>
        <taxon>Streptophyta</taxon>
        <taxon>Embryophyta</taxon>
        <taxon>Tracheophyta</taxon>
        <taxon>Spermatophyta</taxon>
        <taxon>Magnoliopsida</taxon>
        <taxon>Liliopsida</taxon>
        <taxon>Asparagales</taxon>
        <taxon>Orchidaceae</taxon>
        <taxon>Epidendroideae</taxon>
        <taxon>Malaxideae</taxon>
        <taxon>Dendrobiinae</taxon>
        <taxon>Dendrobium</taxon>
    </lineage>
</organism>
<name>A0AAV7H848_DENCH</name>
<dbReference type="GO" id="GO:0000070">
    <property type="term" value="P:mitotic sister chromatid segregation"/>
    <property type="evidence" value="ECO:0007669"/>
    <property type="project" value="TreeGrafter"/>
</dbReference>
<protein>
    <recommendedName>
        <fullName evidence="13">Protein MIS12 homolog</fullName>
    </recommendedName>
</protein>
<accession>A0AAV7H848</accession>
<dbReference type="GO" id="GO:0000444">
    <property type="term" value="C:MIS12/MIND type complex"/>
    <property type="evidence" value="ECO:0007669"/>
    <property type="project" value="TreeGrafter"/>
</dbReference>
<comment type="similarity">
    <text evidence="2">Belongs to the mis12 family.</text>
</comment>
<keyword evidence="8" id="KW-0131">Cell cycle</keyword>
<proteinExistence type="inferred from homology"/>
<evidence type="ECO:0000256" key="7">
    <source>
        <dbReference type="ARBA" id="ARBA00023054"/>
    </source>
</evidence>
<sequence length="263" mass="29921">MEGSKGEEAFEALGLKPQLLINDILNMVDDIVDAAFDFYHQEAVKLLRSGGDGSSINSDDLAKGISSLRYLVEGALDKQMTLWEKYCLNHCFSVPEGFVLPKNQDSTRNFLMHSELSNEQLDIQLENLRMKLSAAGKKNAELQREIHSLEKQARNDAAVVETMQLLEQNLVPQIFKDIKEAASELQEKMLEAMVKMKDGADGGLININTLKEGIWKQDEHFSTKLEEIQDVVKILRRTVLIILKYINVFYFRKVIINDIFDVD</sequence>
<keyword evidence="9" id="KW-0137">Centromere</keyword>
<dbReference type="AlphaFoldDB" id="A0AAV7H848"/>
<evidence type="ECO:0000256" key="8">
    <source>
        <dbReference type="ARBA" id="ARBA00023306"/>
    </source>
</evidence>
<evidence type="ECO:0000256" key="4">
    <source>
        <dbReference type="ARBA" id="ARBA00022618"/>
    </source>
</evidence>
<dbReference type="InterPro" id="IPR008685">
    <property type="entry name" value="Centromere_Mis12"/>
</dbReference>
<keyword evidence="4" id="KW-0132">Cell division</keyword>
<dbReference type="EMBL" id="JAGFBR010000006">
    <property type="protein sequence ID" value="KAH0465331.1"/>
    <property type="molecule type" value="Genomic_DNA"/>
</dbReference>
<dbReference type="PANTHER" id="PTHR14527">
    <property type="entry name" value="PROTEIN MIS12 HOMOLOG"/>
    <property type="match status" value="1"/>
</dbReference>
<evidence type="ECO:0000313" key="11">
    <source>
        <dbReference type="EMBL" id="KAH0465331.1"/>
    </source>
</evidence>
<dbReference type="GO" id="GO:0051382">
    <property type="term" value="P:kinetochore assembly"/>
    <property type="evidence" value="ECO:0007669"/>
    <property type="project" value="TreeGrafter"/>
</dbReference>
<dbReference type="Pfam" id="PF05859">
    <property type="entry name" value="Mis12"/>
    <property type="match status" value="1"/>
</dbReference>
<evidence type="ECO:0000256" key="3">
    <source>
        <dbReference type="ARBA" id="ARBA00022454"/>
    </source>
</evidence>
<keyword evidence="5" id="KW-0498">Mitosis</keyword>
<evidence type="ECO:0000256" key="10">
    <source>
        <dbReference type="SAM" id="Coils"/>
    </source>
</evidence>
<evidence type="ECO:0000256" key="6">
    <source>
        <dbReference type="ARBA" id="ARBA00022838"/>
    </source>
</evidence>
<keyword evidence="6" id="KW-0995">Kinetochore</keyword>
<evidence type="ECO:0000313" key="12">
    <source>
        <dbReference type="Proteomes" id="UP000775213"/>
    </source>
</evidence>
<dbReference type="PANTHER" id="PTHR14527:SF2">
    <property type="entry name" value="PROTEIN MIS12 HOMOLOG"/>
    <property type="match status" value="1"/>
</dbReference>
<evidence type="ECO:0008006" key="13">
    <source>
        <dbReference type="Google" id="ProtNLM"/>
    </source>
</evidence>